<dbReference type="OrthoDB" id="8433260at2"/>
<keyword evidence="2" id="KW-1185">Reference proteome</keyword>
<dbReference type="AlphaFoldDB" id="A0A4V2UYU0"/>
<evidence type="ECO:0000313" key="1">
    <source>
        <dbReference type="EMBL" id="TCT08698.1"/>
    </source>
</evidence>
<proteinExistence type="predicted"/>
<reference evidence="1 2" key="1">
    <citation type="submission" date="2019-03" db="EMBL/GenBank/DDBJ databases">
        <title>Genomic Encyclopedia of Type Strains, Phase IV (KMG-IV): sequencing the most valuable type-strain genomes for metagenomic binning, comparative biology and taxonomic classification.</title>
        <authorList>
            <person name="Goeker M."/>
        </authorList>
    </citation>
    <scope>NUCLEOTIDE SEQUENCE [LARGE SCALE GENOMIC DNA]</scope>
    <source>
        <strain evidence="1 2">DSM 19345</strain>
    </source>
</reference>
<protein>
    <submittedName>
        <fullName evidence="1">Uncharacterized protein</fullName>
    </submittedName>
</protein>
<organism evidence="1 2">
    <name type="scientific">Tepidamorphus gemmatus</name>
    <dbReference type="NCBI Taxonomy" id="747076"/>
    <lineage>
        <taxon>Bacteria</taxon>
        <taxon>Pseudomonadati</taxon>
        <taxon>Pseudomonadota</taxon>
        <taxon>Alphaproteobacteria</taxon>
        <taxon>Hyphomicrobiales</taxon>
        <taxon>Tepidamorphaceae</taxon>
        <taxon>Tepidamorphus</taxon>
    </lineage>
</organism>
<dbReference type="Proteomes" id="UP000295678">
    <property type="component" value="Unassembled WGS sequence"/>
</dbReference>
<accession>A0A4V2UYU0</accession>
<gene>
    <name evidence="1" type="ORF">EDC22_10810</name>
</gene>
<evidence type="ECO:0000313" key="2">
    <source>
        <dbReference type="Proteomes" id="UP000295678"/>
    </source>
</evidence>
<dbReference type="EMBL" id="SMAK01000008">
    <property type="protein sequence ID" value="TCT08698.1"/>
    <property type="molecule type" value="Genomic_DNA"/>
</dbReference>
<sequence length="476" mass="53321">MSESSALVEQLRSYLVTLPPKTRARLVREIEMARLKGQSEPAHAFILQAVRDVMREEAEAAERTGSPQRLFCEPLEPFLVDEVGESKRRGFIHRGSLDHIWRWLVRDSDIAADLRAREREATEALLDGDEHKAAEMSRTMRAEAVPVIEAALAETAGDSRSRMKFSVQLGGGRVVEDLEDMLAILRQEDKLAKFAARLPDEIAVLDDELAASILRRLRDESKDIVYPLIVVFRRLYQPAGLLRLLTLYERTDDGKRLVKSRLAPCVDIVTAEMEIVLARLSRTVGRPNAYEAHVQAIRRFYELANGLGVAVDLDGVPEWRNLLAAQRRRASEILSSDVQGIPGAVRRALRPRRREGERRTPPSETAIQEAEYAVRTMMALKPYRSELAMNELLGNVISQVENYIEVVNGAILQDLRTATGPDRDIARAELEAAIRINAIVFGENYAALLRRSGEVASTRLAQFDEDDTDDLAAPAA</sequence>
<dbReference type="RefSeq" id="WP_132807110.1">
    <property type="nucleotide sequence ID" value="NZ_SMAK01000008.1"/>
</dbReference>
<name>A0A4V2UYU0_9HYPH</name>
<comment type="caution">
    <text evidence="1">The sequence shown here is derived from an EMBL/GenBank/DDBJ whole genome shotgun (WGS) entry which is preliminary data.</text>
</comment>